<accession>A0ACB7F8G1</accession>
<dbReference type="EMBL" id="CM024804">
    <property type="protein sequence ID" value="KAG8010305.1"/>
    <property type="molecule type" value="Genomic_DNA"/>
</dbReference>
<evidence type="ECO:0000313" key="2">
    <source>
        <dbReference type="Proteomes" id="UP000805704"/>
    </source>
</evidence>
<sequence>MYSNKFGRFLFGLCSRKADAVCGLTRSDFSWTAVCRQRTLWLQRSACVETQRSAVPCHISVRSASQTTVDPDEVRRFQSLASKWWDEQGEFAALHAMNDLRVPFIRDNLLNVHTTRHPGKPLAGLRILDVGCGGGLLTEPLGRLGANVLGIDPVEQSVGTAQLHSSYDPDLHDRVCYRACTLEELSAEEEKEGHFDAVVASEPGGSLFITTINKTNLSYALGIVVAEQLLRIVPSGTHDWEKFISPVELERLLESNGFSVQSVQGMLYSPLSGAWCWTDSTAINYALHAVKLRDDPQPDQAEESGSHPEEHTAATHS</sequence>
<gene>
    <name evidence="1" type="primary">COQ3</name>
    <name evidence="1" type="ORF">GBF38_014570</name>
</gene>
<name>A0ACB7F8G1_NIBAL</name>
<keyword evidence="2" id="KW-1185">Reference proteome</keyword>
<keyword evidence="1" id="KW-0830">Ubiquinone</keyword>
<organism evidence="1 2">
    <name type="scientific">Nibea albiflora</name>
    <name type="common">Yellow drum</name>
    <name type="synonym">Corvina albiflora</name>
    <dbReference type="NCBI Taxonomy" id="240163"/>
    <lineage>
        <taxon>Eukaryota</taxon>
        <taxon>Metazoa</taxon>
        <taxon>Chordata</taxon>
        <taxon>Craniata</taxon>
        <taxon>Vertebrata</taxon>
        <taxon>Euteleostomi</taxon>
        <taxon>Actinopterygii</taxon>
        <taxon>Neopterygii</taxon>
        <taxon>Teleostei</taxon>
        <taxon>Neoteleostei</taxon>
        <taxon>Acanthomorphata</taxon>
        <taxon>Eupercaria</taxon>
        <taxon>Sciaenidae</taxon>
        <taxon>Nibea</taxon>
    </lineage>
</organism>
<dbReference type="Proteomes" id="UP000805704">
    <property type="component" value="Chromosome 16"/>
</dbReference>
<evidence type="ECO:0000313" key="1">
    <source>
        <dbReference type="EMBL" id="KAG8010305.1"/>
    </source>
</evidence>
<reference evidence="1" key="1">
    <citation type="submission" date="2020-04" db="EMBL/GenBank/DDBJ databases">
        <title>A chromosome-scale assembly and high-density genetic map of the yellow drum (Nibea albiflora) genome.</title>
        <authorList>
            <person name="Xu D."/>
            <person name="Zhang W."/>
            <person name="Chen R."/>
            <person name="Tan P."/>
            <person name="Wang L."/>
            <person name="Song H."/>
            <person name="Tian L."/>
            <person name="Zhu Q."/>
            <person name="Wang B."/>
        </authorList>
    </citation>
    <scope>NUCLEOTIDE SEQUENCE</scope>
    <source>
        <strain evidence="1">ZJHYS-2018</strain>
    </source>
</reference>
<protein>
    <submittedName>
        <fullName evidence="1">Ubiquinone biosynthesis O-methyltransferase</fullName>
    </submittedName>
</protein>
<proteinExistence type="predicted"/>
<comment type="caution">
    <text evidence="1">The sequence shown here is derived from an EMBL/GenBank/DDBJ whole genome shotgun (WGS) entry which is preliminary data.</text>
</comment>